<keyword evidence="7" id="KW-0858">Xylan degradation</keyword>
<dbReference type="SUPFAM" id="SSF48576">
    <property type="entry name" value="Terpenoid synthases"/>
    <property type="match status" value="1"/>
</dbReference>
<proteinExistence type="inferred from homology"/>
<dbReference type="Proteomes" id="UP000537989">
    <property type="component" value="Unassembled WGS sequence"/>
</dbReference>
<dbReference type="SUPFAM" id="SSF51445">
    <property type="entry name" value="(Trans)glycosidases"/>
    <property type="match status" value="1"/>
</dbReference>
<dbReference type="SMART" id="SM00633">
    <property type="entry name" value="Glyco_10"/>
    <property type="match status" value="1"/>
</dbReference>
<evidence type="ECO:0000256" key="4">
    <source>
        <dbReference type="ARBA" id="ARBA00007495"/>
    </source>
</evidence>
<dbReference type="PANTHER" id="PTHR31490:SF35">
    <property type="entry name" value="ENDO-1,4-BETA-XYLANASE"/>
    <property type="match status" value="1"/>
</dbReference>
<evidence type="ECO:0000256" key="2">
    <source>
        <dbReference type="ARBA" id="ARBA00004613"/>
    </source>
</evidence>
<dbReference type="InterPro" id="IPR024652">
    <property type="entry name" value="Trichodiene_synth"/>
</dbReference>
<dbReference type="InterPro" id="IPR017853">
    <property type="entry name" value="GH"/>
</dbReference>
<comment type="caution">
    <text evidence="14">The sequence shown here is derived from an EMBL/GenBank/DDBJ whole genome shotgun (WGS) entry which is preliminary data.</text>
</comment>
<evidence type="ECO:0000256" key="10">
    <source>
        <dbReference type="ARBA" id="ARBA00023277"/>
    </source>
</evidence>
<evidence type="ECO:0000313" key="14">
    <source>
        <dbReference type="EMBL" id="KAF5229696.1"/>
    </source>
</evidence>
<gene>
    <name evidence="14" type="ORF">FAUST_10280</name>
</gene>
<keyword evidence="8 12" id="KW-0378">Hydrolase</keyword>
<comment type="subcellular location">
    <subcellularLocation>
        <location evidence="2">Secreted</location>
    </subcellularLocation>
</comment>
<reference evidence="14 15" key="1">
    <citation type="submission" date="2020-02" db="EMBL/GenBank/DDBJ databases">
        <title>Identification and distribution of gene clusters putatively required for synthesis of sphingolipid metabolism inhibitors in phylogenetically diverse species of the filamentous fungus Fusarium.</title>
        <authorList>
            <person name="Kim H.-S."/>
            <person name="Busman M."/>
            <person name="Brown D.W."/>
            <person name="Divon H."/>
            <person name="Uhlig S."/>
            <person name="Proctor R.H."/>
        </authorList>
    </citation>
    <scope>NUCLEOTIDE SEQUENCE [LARGE SCALE GENOMIC DNA]</scope>
    <source>
        <strain evidence="14 15">NRRL 2903</strain>
    </source>
</reference>
<dbReference type="Pfam" id="PF06330">
    <property type="entry name" value="TRI5"/>
    <property type="match status" value="1"/>
</dbReference>
<comment type="catalytic activity">
    <reaction evidence="1 12">
        <text>Endohydrolysis of (1-&gt;4)-beta-D-xylosidic linkages in xylans.</text>
        <dbReference type="EC" id="3.2.1.8"/>
    </reaction>
</comment>
<keyword evidence="11 12" id="KW-0624">Polysaccharide degradation</keyword>
<keyword evidence="10 12" id="KW-0119">Carbohydrate metabolism</keyword>
<evidence type="ECO:0000256" key="6">
    <source>
        <dbReference type="ARBA" id="ARBA00022525"/>
    </source>
</evidence>
<sequence>MGIWLSILPRLHRGIPSDKQQQTKKARATEDSEDLKSFIKPLITSLASELEYSSLTPTNNSALWDAMCLYADKTGVQYDEGTHSGTCFKIGFTYPAVCFPHHPLDVQTFIGIYSWLGLLLDDEAVTYPDEFQMFHQRFCMGEKQPLPLLQGWADLMKMAFQYWDPLVANFIVTASLNFLNANALQARDDFTRIERTKAGHSWAWFIREKDGVGEAYAWFTFPKKLCEDKSRFLEVIPDLSMWIGLTNDILSFWKEEKAGEKHNYIHSRGWYEDKDTWSTFEDIVDDVKLKTRNTCLQIFVFGNCTSRMSMLIPRYPEMVTIRSVILDAIAKPGAVLCFAKPAIATGISGNSLVRSSVSVQLLPVTEMRFSILPTVALALYNGLVAANPVPELESRQTSGLDAAMKAAGKKYFGTALTVRNDAGETNVLNTKGEFGSITPENAMKWEAIQPNRGQFNWGPADQHANAATQRGMELRCHTLVWHSQLPSWVANGNWNNQTLQQVMKDHINAVMGRYKGKCTHWDVVNEALNEDGTYRDSVFYRVIGEAFIPIAFRMALAADPTTKLYYNDYNLEYGGAKTAGAIRITKLIQSYGLRIDGVGLQAHMTSESTPTQSTVTPSRANLASVLNSFTKLNVDVAYTELDIRMNTPANQQKLQANAAAYARMVGSCMDVKRCVGVTVWGISDKYSWVPGTFPGEGSALLWDDNFNKKPSYTSSLNTIRGQ</sequence>
<dbReference type="PRINTS" id="PR00134">
    <property type="entry name" value="GLHYDRLASE10"/>
</dbReference>
<evidence type="ECO:0000256" key="5">
    <source>
        <dbReference type="ARBA" id="ARBA00007946"/>
    </source>
</evidence>
<keyword evidence="9" id="KW-0456">Lyase</keyword>
<keyword evidence="15" id="KW-1185">Reference proteome</keyword>
<dbReference type="AlphaFoldDB" id="A0AAN6BVW2"/>
<evidence type="ECO:0000259" key="13">
    <source>
        <dbReference type="PROSITE" id="PS51760"/>
    </source>
</evidence>
<dbReference type="InterPro" id="IPR008949">
    <property type="entry name" value="Isoprenoid_synthase_dom_sf"/>
</dbReference>
<dbReference type="GO" id="GO:0016838">
    <property type="term" value="F:carbon-oxygen lyase activity, acting on phosphates"/>
    <property type="evidence" value="ECO:0007669"/>
    <property type="project" value="InterPro"/>
</dbReference>
<dbReference type="Gene3D" id="3.20.20.80">
    <property type="entry name" value="Glycosidases"/>
    <property type="match status" value="1"/>
</dbReference>
<evidence type="ECO:0000256" key="9">
    <source>
        <dbReference type="ARBA" id="ARBA00023239"/>
    </source>
</evidence>
<evidence type="ECO:0000256" key="12">
    <source>
        <dbReference type="RuleBase" id="RU361174"/>
    </source>
</evidence>
<evidence type="ECO:0000256" key="8">
    <source>
        <dbReference type="ARBA" id="ARBA00022801"/>
    </source>
</evidence>
<evidence type="ECO:0000256" key="3">
    <source>
        <dbReference type="ARBA" id="ARBA00004851"/>
    </source>
</evidence>
<keyword evidence="12" id="KW-0326">Glycosidase</keyword>
<accession>A0AAN6BVW2</accession>
<dbReference type="InterPro" id="IPR001000">
    <property type="entry name" value="GH10_dom"/>
</dbReference>
<dbReference type="GO" id="GO:0005576">
    <property type="term" value="C:extracellular region"/>
    <property type="evidence" value="ECO:0007669"/>
    <property type="project" value="UniProtKB-SubCell"/>
</dbReference>
<feature type="domain" description="GH10" evidence="13">
    <location>
        <begin position="398"/>
        <end position="718"/>
    </location>
</feature>
<name>A0AAN6BVW2_FUSAU</name>
<evidence type="ECO:0000256" key="1">
    <source>
        <dbReference type="ARBA" id="ARBA00000681"/>
    </source>
</evidence>
<dbReference type="GO" id="GO:0031176">
    <property type="term" value="F:endo-1,4-beta-xylanase activity"/>
    <property type="evidence" value="ECO:0007669"/>
    <property type="project" value="UniProtKB-EC"/>
</dbReference>
<evidence type="ECO:0000256" key="7">
    <source>
        <dbReference type="ARBA" id="ARBA00022651"/>
    </source>
</evidence>
<dbReference type="PANTHER" id="PTHR31490">
    <property type="entry name" value="GLYCOSYL HYDROLASE"/>
    <property type="match status" value="1"/>
</dbReference>
<dbReference type="GO" id="GO:0045493">
    <property type="term" value="P:xylan catabolic process"/>
    <property type="evidence" value="ECO:0007669"/>
    <property type="project" value="UniProtKB-KW"/>
</dbReference>
<organism evidence="14 15">
    <name type="scientific">Fusarium austroamericanum</name>
    <dbReference type="NCBI Taxonomy" id="282268"/>
    <lineage>
        <taxon>Eukaryota</taxon>
        <taxon>Fungi</taxon>
        <taxon>Dikarya</taxon>
        <taxon>Ascomycota</taxon>
        <taxon>Pezizomycotina</taxon>
        <taxon>Sordariomycetes</taxon>
        <taxon>Hypocreomycetidae</taxon>
        <taxon>Hypocreales</taxon>
        <taxon>Nectriaceae</taxon>
        <taxon>Fusarium</taxon>
    </lineage>
</organism>
<evidence type="ECO:0000313" key="15">
    <source>
        <dbReference type="Proteomes" id="UP000537989"/>
    </source>
</evidence>
<protein>
    <recommendedName>
        <fullName evidence="12">Beta-xylanase</fullName>
        <ecNumber evidence="12">3.2.1.8</ecNumber>
    </recommendedName>
</protein>
<dbReference type="Pfam" id="PF00331">
    <property type="entry name" value="Glyco_hydro_10"/>
    <property type="match status" value="1"/>
</dbReference>
<comment type="similarity">
    <text evidence="4 12">Belongs to the glycosyl hydrolase 10 (cellulase F) family.</text>
</comment>
<dbReference type="InterPro" id="IPR044846">
    <property type="entry name" value="GH10"/>
</dbReference>
<keyword evidence="6" id="KW-0964">Secreted</keyword>
<dbReference type="EMBL" id="JAAMOD010000384">
    <property type="protein sequence ID" value="KAF5229696.1"/>
    <property type="molecule type" value="Genomic_DNA"/>
</dbReference>
<evidence type="ECO:0000256" key="11">
    <source>
        <dbReference type="ARBA" id="ARBA00023326"/>
    </source>
</evidence>
<dbReference type="EC" id="3.2.1.8" evidence="12"/>
<dbReference type="Gene3D" id="1.10.600.10">
    <property type="entry name" value="Farnesyl Diphosphate Synthase"/>
    <property type="match status" value="1"/>
</dbReference>
<comment type="similarity">
    <text evidence="5">Belongs to the trichodiene synthase family.</text>
</comment>
<dbReference type="PROSITE" id="PS51760">
    <property type="entry name" value="GH10_2"/>
    <property type="match status" value="1"/>
</dbReference>
<comment type="pathway">
    <text evidence="3">Glycan degradation; xylan degradation.</text>
</comment>